<dbReference type="KEGG" id="sla:SERLADRAFT_476197"/>
<proteinExistence type="predicted"/>
<gene>
    <name evidence="1" type="ORF">SERLADRAFT_476197</name>
</gene>
<dbReference type="RefSeq" id="XP_007322207.1">
    <property type="nucleotide sequence ID" value="XM_007322145.1"/>
</dbReference>
<dbReference type="EMBL" id="GL945439">
    <property type="protein sequence ID" value="EGO21250.1"/>
    <property type="molecule type" value="Genomic_DNA"/>
</dbReference>
<name>F8P734_SERL9</name>
<organism>
    <name type="scientific">Serpula lacrymans var. lacrymans (strain S7.9)</name>
    <name type="common">Dry rot fungus</name>
    <dbReference type="NCBI Taxonomy" id="578457"/>
    <lineage>
        <taxon>Eukaryota</taxon>
        <taxon>Fungi</taxon>
        <taxon>Dikarya</taxon>
        <taxon>Basidiomycota</taxon>
        <taxon>Agaricomycotina</taxon>
        <taxon>Agaricomycetes</taxon>
        <taxon>Agaricomycetidae</taxon>
        <taxon>Boletales</taxon>
        <taxon>Coniophorineae</taxon>
        <taxon>Serpulaceae</taxon>
        <taxon>Serpula</taxon>
    </lineage>
</organism>
<dbReference type="GeneID" id="18820766"/>
<reference evidence="1" key="1">
    <citation type="submission" date="2011-04" db="EMBL/GenBank/DDBJ databases">
        <title>Evolution of plant cell wall degrading machinery underlies the functional diversity of forest fungi.</title>
        <authorList>
            <consortium name="US DOE Joint Genome Institute (JGI-PGF)"/>
            <person name="Eastwood D.C."/>
            <person name="Floudas D."/>
            <person name="Binder M."/>
            <person name="Majcherczyk A."/>
            <person name="Schneider P."/>
            <person name="Aerts A."/>
            <person name="Asiegbu F.O."/>
            <person name="Baker S.E."/>
            <person name="Barry K."/>
            <person name="Bendiksby M."/>
            <person name="Blumentritt M."/>
            <person name="Coutinho P.M."/>
            <person name="Cullen D."/>
            <person name="Cullen D."/>
            <person name="Gathman A."/>
            <person name="Goodell B."/>
            <person name="Henrissat B."/>
            <person name="Ihrmark K."/>
            <person name="Kauserud H."/>
            <person name="Kohler A."/>
            <person name="LaButti K."/>
            <person name="Lapidus A."/>
            <person name="Lavin J.L."/>
            <person name="Lee Y.-H."/>
            <person name="Lindquist E."/>
            <person name="Lilly W."/>
            <person name="Lucas S."/>
            <person name="Morin E."/>
            <person name="Murat C."/>
            <person name="Oguiza J.A."/>
            <person name="Park J."/>
            <person name="Pisabarro A.G."/>
            <person name="Riley R."/>
            <person name="Rosling A."/>
            <person name="Salamov A."/>
            <person name="Schmidt O."/>
            <person name="Schmutz J."/>
            <person name="Skrede I."/>
            <person name="Stenlid J."/>
            <person name="Wiebenga A."/>
            <person name="Xie X."/>
            <person name="Kues U."/>
            <person name="Hibbett D.S."/>
            <person name="Hoffmeister D."/>
            <person name="Hogberg N."/>
            <person name="Martin F."/>
            <person name="Grigoriev I.V."/>
            <person name="Watkinson S.C."/>
        </authorList>
    </citation>
    <scope>NUCLEOTIDE SEQUENCE</scope>
    <source>
        <strain evidence="1">S7.9</strain>
    </source>
</reference>
<accession>F8P734</accession>
<dbReference type="Proteomes" id="UP000008064">
    <property type="component" value="Unassembled WGS sequence"/>
</dbReference>
<evidence type="ECO:0000313" key="1">
    <source>
        <dbReference type="EMBL" id="EGO21250.1"/>
    </source>
</evidence>
<protein>
    <submittedName>
        <fullName evidence="1">Uncharacterized protein</fullName>
    </submittedName>
</protein>
<dbReference type="AlphaFoldDB" id="F8P734"/>
<sequence>MAGPGLYSKVVIPVHRSPYMHHQILEIRDKTGQERKVVHGTNLRRRQRSQCATGVFLVSIFSSGISGMK</sequence>
<dbReference type="HOGENOM" id="CLU_2777504_0_0_1"/>